<accession>A0A2T2WL13</accession>
<evidence type="ECO:0000256" key="5">
    <source>
        <dbReference type="ARBA" id="ARBA00023002"/>
    </source>
</evidence>
<evidence type="ECO:0000256" key="1">
    <source>
        <dbReference type="ARBA" id="ARBA00001974"/>
    </source>
</evidence>
<feature type="domain" description="Acyl-CoA oxidase/dehydrogenase middle" evidence="8">
    <location>
        <begin position="124"/>
        <end position="214"/>
    </location>
</feature>
<dbReference type="PANTHER" id="PTHR43884:SF12">
    <property type="entry name" value="ISOVALERYL-COA DEHYDROGENASE, MITOCHONDRIAL-RELATED"/>
    <property type="match status" value="1"/>
</dbReference>
<dbReference type="Proteomes" id="UP000241848">
    <property type="component" value="Unassembled WGS sequence"/>
</dbReference>
<dbReference type="InterPro" id="IPR009075">
    <property type="entry name" value="AcylCo_DH/oxidase_C"/>
</dbReference>
<dbReference type="Pfam" id="PF02771">
    <property type="entry name" value="Acyl-CoA_dh_N"/>
    <property type="match status" value="1"/>
</dbReference>
<dbReference type="Gene3D" id="1.20.140.10">
    <property type="entry name" value="Butyryl-CoA Dehydrogenase, subunit A, domain 3"/>
    <property type="match status" value="1"/>
</dbReference>
<organism evidence="10 11">
    <name type="scientific">Sulfobacillus acidophilus</name>
    <dbReference type="NCBI Taxonomy" id="53633"/>
    <lineage>
        <taxon>Bacteria</taxon>
        <taxon>Bacillati</taxon>
        <taxon>Bacillota</taxon>
        <taxon>Clostridia</taxon>
        <taxon>Eubacteriales</taxon>
        <taxon>Clostridiales Family XVII. Incertae Sedis</taxon>
        <taxon>Sulfobacillus</taxon>
    </lineage>
</organism>
<evidence type="ECO:0000259" key="8">
    <source>
        <dbReference type="Pfam" id="PF02770"/>
    </source>
</evidence>
<dbReference type="InterPro" id="IPR037069">
    <property type="entry name" value="AcylCoA_DH/ox_N_sf"/>
</dbReference>
<gene>
    <name evidence="10" type="ORF">C7B45_04670</name>
</gene>
<keyword evidence="4 6" id="KW-0274">FAD</keyword>
<feature type="domain" description="Acyl-CoA dehydrogenase/oxidase N-terminal" evidence="9">
    <location>
        <begin position="6"/>
        <end position="119"/>
    </location>
</feature>
<dbReference type="EMBL" id="PXYV01000010">
    <property type="protein sequence ID" value="PSR22917.1"/>
    <property type="molecule type" value="Genomic_DNA"/>
</dbReference>
<dbReference type="Pfam" id="PF00441">
    <property type="entry name" value="Acyl-CoA_dh_1"/>
    <property type="match status" value="1"/>
</dbReference>
<comment type="similarity">
    <text evidence="2 6">Belongs to the acyl-CoA dehydrogenase family.</text>
</comment>
<sequence>MHSTSTPEETLLLDAAERYIQERILPLRKTFRDRGIAKEQLLEVLQGLAQFGYVGGPISEDDGGYGLSYATVGLLYERLFKAFPAIGGIAFISSEAAHWIAEDGTAEQKARYLPALIQGTQIGCVAVTEAEVGSNPGALQSTARLEKDTVVVNGRKLWISNGSVSDVMIMVARTGEGKHGLSRFILERQDGYTAVDIDKMAMNEWPTSEIVVDNIRIPKTRLLGDLGTGLRGTLKGFERARCYVAMISCGIAEAALAEAIAYARQREQWGKPIGAHQLIQELLADMAMLTEASRLLTLQGFQLLDRGTRCDTETSMAKAFATEAAVTVTSKALQVFGANGLARDYPVEQLYREARVLPIPDGTTQIQKLIIGRNLTGLSAF</sequence>
<dbReference type="InterPro" id="IPR013786">
    <property type="entry name" value="AcylCoA_DH/ox_N"/>
</dbReference>
<dbReference type="AlphaFoldDB" id="A0A2T2WL13"/>
<evidence type="ECO:0000256" key="2">
    <source>
        <dbReference type="ARBA" id="ARBA00009347"/>
    </source>
</evidence>
<feature type="domain" description="Acyl-CoA dehydrogenase/oxidase C-terminal" evidence="7">
    <location>
        <begin position="227"/>
        <end position="375"/>
    </location>
</feature>
<evidence type="ECO:0000313" key="11">
    <source>
        <dbReference type="Proteomes" id="UP000241848"/>
    </source>
</evidence>
<dbReference type="GO" id="GO:0050660">
    <property type="term" value="F:flavin adenine dinucleotide binding"/>
    <property type="evidence" value="ECO:0007669"/>
    <property type="project" value="InterPro"/>
</dbReference>
<evidence type="ECO:0000259" key="7">
    <source>
        <dbReference type="Pfam" id="PF00441"/>
    </source>
</evidence>
<keyword evidence="3 6" id="KW-0285">Flavoprotein</keyword>
<dbReference type="FunFam" id="1.20.140.10:FF:000001">
    <property type="entry name" value="Acyl-CoA dehydrogenase"/>
    <property type="match status" value="1"/>
</dbReference>
<dbReference type="Pfam" id="PF02770">
    <property type="entry name" value="Acyl-CoA_dh_M"/>
    <property type="match status" value="1"/>
</dbReference>
<evidence type="ECO:0000256" key="3">
    <source>
        <dbReference type="ARBA" id="ARBA00022630"/>
    </source>
</evidence>
<dbReference type="InterPro" id="IPR009100">
    <property type="entry name" value="AcylCoA_DH/oxidase_NM_dom_sf"/>
</dbReference>
<dbReference type="InterPro" id="IPR006091">
    <property type="entry name" value="Acyl-CoA_Oxase/DH_mid-dom"/>
</dbReference>
<dbReference type="Gene3D" id="1.10.540.10">
    <property type="entry name" value="Acyl-CoA dehydrogenase/oxidase, N-terminal domain"/>
    <property type="match status" value="1"/>
</dbReference>
<evidence type="ECO:0000313" key="10">
    <source>
        <dbReference type="EMBL" id="PSR22917.1"/>
    </source>
</evidence>
<dbReference type="Gene3D" id="2.40.110.10">
    <property type="entry name" value="Butyryl-CoA Dehydrogenase, subunit A, domain 2"/>
    <property type="match status" value="1"/>
</dbReference>
<evidence type="ECO:0000256" key="6">
    <source>
        <dbReference type="RuleBase" id="RU362125"/>
    </source>
</evidence>
<evidence type="ECO:0000259" key="9">
    <source>
        <dbReference type="Pfam" id="PF02771"/>
    </source>
</evidence>
<dbReference type="GO" id="GO:0003995">
    <property type="term" value="F:acyl-CoA dehydrogenase activity"/>
    <property type="evidence" value="ECO:0007669"/>
    <property type="project" value="TreeGrafter"/>
</dbReference>
<evidence type="ECO:0000256" key="4">
    <source>
        <dbReference type="ARBA" id="ARBA00022827"/>
    </source>
</evidence>
<reference evidence="10 11" key="1">
    <citation type="journal article" date="2014" name="BMC Genomics">
        <title>Comparison of environmental and isolate Sulfobacillus genomes reveals diverse carbon, sulfur, nitrogen, and hydrogen metabolisms.</title>
        <authorList>
            <person name="Justice N.B."/>
            <person name="Norman A."/>
            <person name="Brown C.T."/>
            <person name="Singh A."/>
            <person name="Thomas B.C."/>
            <person name="Banfield J.F."/>
        </authorList>
    </citation>
    <scope>NUCLEOTIDE SEQUENCE [LARGE SCALE GENOMIC DNA]</scope>
    <source>
        <strain evidence="10">AMDSBA3</strain>
    </source>
</reference>
<name>A0A2T2WL13_9FIRM</name>
<protein>
    <submittedName>
        <fullName evidence="10">Acyl-CoA dehydrogenase</fullName>
    </submittedName>
</protein>
<dbReference type="SUPFAM" id="SSF47203">
    <property type="entry name" value="Acyl-CoA dehydrogenase C-terminal domain-like"/>
    <property type="match status" value="1"/>
</dbReference>
<dbReference type="InterPro" id="IPR036250">
    <property type="entry name" value="AcylCo_DH-like_C"/>
</dbReference>
<dbReference type="SUPFAM" id="SSF56645">
    <property type="entry name" value="Acyl-CoA dehydrogenase NM domain-like"/>
    <property type="match status" value="1"/>
</dbReference>
<proteinExistence type="inferred from homology"/>
<dbReference type="PANTHER" id="PTHR43884">
    <property type="entry name" value="ACYL-COA DEHYDROGENASE"/>
    <property type="match status" value="1"/>
</dbReference>
<keyword evidence="5 6" id="KW-0560">Oxidoreductase</keyword>
<comment type="caution">
    <text evidence="10">The sequence shown here is derived from an EMBL/GenBank/DDBJ whole genome shotgun (WGS) entry which is preliminary data.</text>
</comment>
<dbReference type="InterPro" id="IPR046373">
    <property type="entry name" value="Acyl-CoA_Oxase/DH_mid-dom_sf"/>
</dbReference>
<comment type="cofactor">
    <cofactor evidence="1 6">
        <name>FAD</name>
        <dbReference type="ChEBI" id="CHEBI:57692"/>
    </cofactor>
</comment>